<dbReference type="EMBL" id="UZAK01034414">
    <property type="protein sequence ID" value="VDP44582.1"/>
    <property type="molecule type" value="Genomic_DNA"/>
</dbReference>
<dbReference type="Proteomes" id="UP000279833">
    <property type="component" value="Unassembled WGS sequence"/>
</dbReference>
<feature type="region of interest" description="Disordered" evidence="1">
    <location>
        <begin position="1"/>
        <end position="47"/>
    </location>
</feature>
<name>A0A183K8V3_9TREM</name>
<proteinExistence type="predicted"/>
<accession>A0A183K8V3</accession>
<reference evidence="4" key="1">
    <citation type="submission" date="2016-06" db="UniProtKB">
        <authorList>
            <consortium name="WormBaseParasite"/>
        </authorList>
    </citation>
    <scope>IDENTIFICATION</scope>
</reference>
<protein>
    <submittedName>
        <fullName evidence="4">LisH domain-containing protein</fullName>
    </submittedName>
</protein>
<keyword evidence="3" id="KW-1185">Reference proteome</keyword>
<evidence type="ECO:0000313" key="4">
    <source>
        <dbReference type="WBParaSite" id="SCUD_0001143401-mRNA-1"/>
    </source>
</evidence>
<dbReference type="WBParaSite" id="SCUD_0001143401-mRNA-1">
    <property type="protein sequence ID" value="SCUD_0001143401-mRNA-1"/>
    <property type="gene ID" value="SCUD_0001143401"/>
</dbReference>
<feature type="compositionally biased region" description="Basic and acidic residues" evidence="1">
    <location>
        <begin position="1"/>
        <end position="38"/>
    </location>
</feature>
<evidence type="ECO:0000256" key="1">
    <source>
        <dbReference type="SAM" id="MobiDB-lite"/>
    </source>
</evidence>
<evidence type="ECO:0000313" key="3">
    <source>
        <dbReference type="Proteomes" id="UP000279833"/>
    </source>
</evidence>
<dbReference type="AlphaFoldDB" id="A0A183K8V3"/>
<evidence type="ECO:0000313" key="2">
    <source>
        <dbReference type="EMBL" id="VDP44582.1"/>
    </source>
</evidence>
<reference evidence="2 3" key="2">
    <citation type="submission" date="2018-11" db="EMBL/GenBank/DDBJ databases">
        <authorList>
            <consortium name="Pathogen Informatics"/>
        </authorList>
    </citation>
    <scope>NUCLEOTIDE SEQUENCE [LARGE SCALE GENOMIC DNA]</scope>
    <source>
        <strain evidence="2">Dakar</strain>
        <strain evidence="3">Dakar, Senegal</strain>
    </source>
</reference>
<organism evidence="4">
    <name type="scientific">Schistosoma curassoni</name>
    <dbReference type="NCBI Taxonomy" id="6186"/>
    <lineage>
        <taxon>Eukaryota</taxon>
        <taxon>Metazoa</taxon>
        <taxon>Spiralia</taxon>
        <taxon>Lophotrochozoa</taxon>
        <taxon>Platyhelminthes</taxon>
        <taxon>Trematoda</taxon>
        <taxon>Digenea</taxon>
        <taxon>Strigeidida</taxon>
        <taxon>Schistosomatoidea</taxon>
        <taxon>Schistosomatidae</taxon>
        <taxon>Schistosoma</taxon>
    </lineage>
</organism>
<sequence length="97" mass="11379">MESSRPKEKKKTEEHVTLGNGDRHEKNEQELDGTRKEGPGQSELENVGRRPMFHWELQDLDNFILNHYLVNNKVSTTIDRHYELCNLVDQQSKNCTL</sequence>
<gene>
    <name evidence="2" type="ORF">SCUD_LOCUS11434</name>
</gene>